<sequence length="1318" mass="142890">LEARSVAEIDTKFDARSADKFAAEFAAGLAAEFTTIFAAESAQSSQEMLRGDPGDISEEAKTCQAARGAALRLPRAAGWAWNGTAVLTLPGALSLRGSRSDLQSAGNADMEPTPSAEVGPALSREDSGSCFSRQASVVDVLHLHDNRIQFDNVYLNSLHALKRLELRNNAGVPILVKLRSNLGTQVAFQLTNENLPRALVPQQAVEPPNSSAVASPLSESELALGLKSVLRPAADAAPSAVPRTSANGSVTSKSEAALSILSHSTDSLPTSEAGVERADRDYDDEDGAEDEDVFVDADEHLGESEGSDMLPSPDIANMGGGTGHHFNSVAYGEHSHQYNQLFNYVNHIDEVGILPGKSQQIIIAFLPDDKGESRRKGDALDGDTSVETSDPETYDFFEVNGFILLYAYLLGPRFVLESSLRPREVEGSPTESPSQNRVSWKTKGRPVLFSGSGMFSRKSSEDVPNWSGFWRASGITSKVLDDSVSLSPVSQDGTVASTAPVREVEPHDDQSVAPNKPRGVDYQCEIKFRSRVCRSVLWTDESAIAFDDCIVGGTYFRDFTIWNKSEIELYWCLNTVDLSSIPNFADTLRFYDYHSGRPLDLQHGENTTSPGVADNSRNLGASLSHKTVVLQPPISGFAHRRIRVVFRPNLVGDFNYDLQLENANDASNVVECHLHATVRPAGSPAVEESLVVSSGNVLDFGDCCAGAWAKQQLVLRNIGEWPLEVKFVGPEDTGNTVDASEAIDSVVFDLGAEPDDLDRELDDDDTVLADFTLVQPSSVANADVEPLAISTVDADLKTAAGLMSPLASPSVDFSSWQSSKASRTSSRATSPTPSKKHSLQITAPLIPPPAHQEESLPASGAPRSAAWSYQGAAEGVQRPRRSSGSRSEKPTVTRTGSGRGALTRIEELFLKPGTERTVQVSYRPRKDSSLNDYKAGKLVRRIFRIVLFYSPIKYATFTDHNRHEESTDTSTALSGRPQTTLMERKIIQCKARTCTSFVDIQPADGLINFGDTDVGVLKSHCMTIFNQSEIPAQVQLWFTSKILNAYRDVINIAPNKSVEVKLDIHPRKINPDYRKQIVIANLLNRDNDKIVEVRAVNIDKHRITFHSLFYRVGTRENTNWLDFGSMVLNCPQVRALTIENISQTSALPLEVTTSLPAEVRVYRQVPAGERMLDRERERMKTRGRERQLDALTQQELPSAFDQLPLELTGSAVNPGVLHIPKTEEPSSTDLSQAAKVVGRTSAADHPPPAAESGEEGAPLPATENARQAGPGAAHAETSHPSALSASNVGEGIAQTAASDLPSLVTKIGDPFSPSLPNS</sequence>
<dbReference type="Gene3D" id="2.60.40.10">
    <property type="entry name" value="Immunoglobulins"/>
    <property type="match status" value="1"/>
</dbReference>
<dbReference type="PANTHER" id="PTHR39211:SF1">
    <property type="entry name" value="ABNORMAL SPINDLE-LIKE MICROCEPHALY-ASSOCIATED PROTEIN ASH DOMAIN-CONTAINING PROTEIN"/>
    <property type="match status" value="1"/>
</dbReference>
<feature type="region of interest" description="Disordered" evidence="1">
    <location>
        <begin position="490"/>
        <end position="516"/>
    </location>
</feature>
<gene>
    <name evidence="2" type="ORF">BJ554DRAFT_5917</name>
</gene>
<dbReference type="OrthoDB" id="252265at2759"/>
<feature type="compositionally biased region" description="Low complexity" evidence="1">
    <location>
        <begin position="818"/>
        <end position="833"/>
    </location>
</feature>
<feature type="non-terminal residue" evidence="2">
    <location>
        <position position="1318"/>
    </location>
</feature>
<protein>
    <submittedName>
        <fullName evidence="2">Uncharacterized protein</fullName>
    </submittedName>
</protein>
<organism evidence="2 3">
    <name type="scientific">Olpidium bornovanus</name>
    <dbReference type="NCBI Taxonomy" id="278681"/>
    <lineage>
        <taxon>Eukaryota</taxon>
        <taxon>Fungi</taxon>
        <taxon>Fungi incertae sedis</taxon>
        <taxon>Olpidiomycota</taxon>
        <taxon>Olpidiomycotina</taxon>
        <taxon>Olpidiomycetes</taxon>
        <taxon>Olpidiales</taxon>
        <taxon>Olpidiaceae</taxon>
        <taxon>Olpidium</taxon>
    </lineage>
</organism>
<feature type="region of interest" description="Disordered" evidence="1">
    <location>
        <begin position="100"/>
        <end position="125"/>
    </location>
</feature>
<reference evidence="2 3" key="1">
    <citation type="journal article" name="Sci. Rep.">
        <title>Genome-scale phylogenetic analyses confirm Olpidium as the closest living zoosporic fungus to the non-flagellated, terrestrial fungi.</title>
        <authorList>
            <person name="Chang Y."/>
            <person name="Rochon D."/>
            <person name="Sekimoto S."/>
            <person name="Wang Y."/>
            <person name="Chovatia M."/>
            <person name="Sandor L."/>
            <person name="Salamov A."/>
            <person name="Grigoriev I.V."/>
            <person name="Stajich J.E."/>
            <person name="Spatafora J.W."/>
        </authorList>
    </citation>
    <scope>NUCLEOTIDE SEQUENCE [LARGE SCALE GENOMIC DNA]</scope>
    <source>
        <strain evidence="2">S191</strain>
    </source>
</reference>
<evidence type="ECO:0000313" key="2">
    <source>
        <dbReference type="EMBL" id="KAG5461834.1"/>
    </source>
</evidence>
<name>A0A8H7ZYL5_9FUNG</name>
<evidence type="ECO:0000313" key="3">
    <source>
        <dbReference type="Proteomes" id="UP000673691"/>
    </source>
</evidence>
<feature type="compositionally biased region" description="Basic and acidic residues" evidence="1">
    <location>
        <begin position="1174"/>
        <end position="1188"/>
    </location>
</feature>
<dbReference type="EMBL" id="JAEFCI010003067">
    <property type="protein sequence ID" value="KAG5461834.1"/>
    <property type="molecule type" value="Genomic_DNA"/>
</dbReference>
<accession>A0A8H7ZYL5</accession>
<feature type="non-terminal residue" evidence="2">
    <location>
        <position position="1"/>
    </location>
</feature>
<comment type="caution">
    <text evidence="2">The sequence shown here is derived from an EMBL/GenBank/DDBJ whole genome shotgun (WGS) entry which is preliminary data.</text>
</comment>
<feature type="region of interest" description="Disordered" evidence="1">
    <location>
        <begin position="262"/>
        <end position="288"/>
    </location>
</feature>
<feature type="region of interest" description="Disordered" evidence="1">
    <location>
        <begin position="1216"/>
        <end position="1318"/>
    </location>
</feature>
<feature type="compositionally biased region" description="Polar residues" evidence="1">
    <location>
        <begin position="1278"/>
        <end position="1287"/>
    </location>
</feature>
<keyword evidence="3" id="KW-1185">Reference proteome</keyword>
<evidence type="ECO:0000256" key="1">
    <source>
        <dbReference type="SAM" id="MobiDB-lite"/>
    </source>
</evidence>
<dbReference type="PANTHER" id="PTHR39211">
    <property type="entry name" value="CHROMOSOME 7, WHOLE GENOME SHOTGUN SEQUENCE"/>
    <property type="match status" value="1"/>
</dbReference>
<proteinExistence type="predicted"/>
<feature type="region of interest" description="Disordered" evidence="1">
    <location>
        <begin position="808"/>
        <end position="898"/>
    </location>
</feature>
<dbReference type="InterPro" id="IPR013783">
    <property type="entry name" value="Ig-like_fold"/>
</dbReference>
<feature type="region of interest" description="Disordered" evidence="1">
    <location>
        <begin position="1174"/>
        <end position="1196"/>
    </location>
</feature>
<dbReference type="Proteomes" id="UP000673691">
    <property type="component" value="Unassembled WGS sequence"/>
</dbReference>